<comment type="caution">
    <text evidence="2">The sequence shown here is derived from an EMBL/GenBank/DDBJ whole genome shotgun (WGS) entry which is preliminary data.</text>
</comment>
<dbReference type="STRING" id="42249.A0A317SQC3"/>
<reference evidence="2 3" key="1">
    <citation type="submission" date="2018-03" db="EMBL/GenBank/DDBJ databases">
        <title>Genomes of Pezizomycetes fungi and the evolution of truffles.</title>
        <authorList>
            <person name="Murat C."/>
            <person name="Payen T."/>
            <person name="Noel B."/>
            <person name="Kuo A."/>
            <person name="Martin F.M."/>
        </authorList>
    </citation>
    <scope>NUCLEOTIDE SEQUENCE [LARGE SCALE GENOMIC DNA]</scope>
    <source>
        <strain evidence="2">091103-1</strain>
    </source>
</reference>
<keyword evidence="3" id="KW-1185">Reference proteome</keyword>
<evidence type="ECO:0000256" key="1">
    <source>
        <dbReference type="SAM" id="MobiDB-lite"/>
    </source>
</evidence>
<feature type="compositionally biased region" description="Polar residues" evidence="1">
    <location>
        <begin position="36"/>
        <end position="45"/>
    </location>
</feature>
<protein>
    <submittedName>
        <fullName evidence="2">Uncharacterized protein</fullName>
    </submittedName>
</protein>
<feature type="compositionally biased region" description="Low complexity" evidence="1">
    <location>
        <begin position="1"/>
        <end position="28"/>
    </location>
</feature>
<sequence>MDTARTTIATAAATTTPLFTSPASPTTSRLKRRSTVHTAAANNAHVSPYPTSPHTSEPPCKPTSSLARKRRSSIMSRTSMSPGGSGGGGWMEVGSLENRGSSGGVDMVAREGVEDGFSRISQAMNLLSLQPTATPAPATPSNYDAPVHWPSSEELLKESLRQSLSALHALSQIKHLVEKSPSSTDEQNGETGGGGVSEVMGVYDRAMHEMRAAAEILAWAERHLAEEKEIVKERLLKG</sequence>
<dbReference type="AlphaFoldDB" id="A0A317SQC3"/>
<name>A0A317SQC3_9PEZI</name>
<feature type="region of interest" description="Disordered" evidence="1">
    <location>
        <begin position="1"/>
        <end position="104"/>
    </location>
</feature>
<dbReference type="OrthoDB" id="5400683at2759"/>
<organism evidence="2 3">
    <name type="scientific">Tuber magnatum</name>
    <name type="common">white Piedmont truffle</name>
    <dbReference type="NCBI Taxonomy" id="42249"/>
    <lineage>
        <taxon>Eukaryota</taxon>
        <taxon>Fungi</taxon>
        <taxon>Dikarya</taxon>
        <taxon>Ascomycota</taxon>
        <taxon>Pezizomycotina</taxon>
        <taxon>Pezizomycetes</taxon>
        <taxon>Pezizales</taxon>
        <taxon>Tuberaceae</taxon>
        <taxon>Tuber</taxon>
    </lineage>
</organism>
<gene>
    <name evidence="2" type="ORF">C7212DRAFT_352023</name>
</gene>
<dbReference type="Proteomes" id="UP000246991">
    <property type="component" value="Unassembled WGS sequence"/>
</dbReference>
<proteinExistence type="predicted"/>
<accession>A0A317SQC3</accession>
<feature type="compositionally biased region" description="Low complexity" evidence="1">
    <location>
        <begin position="73"/>
        <end position="82"/>
    </location>
</feature>
<evidence type="ECO:0000313" key="3">
    <source>
        <dbReference type="Proteomes" id="UP000246991"/>
    </source>
</evidence>
<feature type="region of interest" description="Disordered" evidence="1">
    <location>
        <begin position="177"/>
        <end position="197"/>
    </location>
</feature>
<evidence type="ECO:0000313" key="2">
    <source>
        <dbReference type="EMBL" id="PWW75950.1"/>
    </source>
</evidence>
<dbReference type="EMBL" id="PYWC01000040">
    <property type="protein sequence ID" value="PWW75950.1"/>
    <property type="molecule type" value="Genomic_DNA"/>
</dbReference>